<dbReference type="GeneID" id="29125247"/>
<dbReference type="KEGG" id="vg:29125247"/>
<accession>A0A127AW55</accession>
<evidence type="ECO:0000313" key="1">
    <source>
        <dbReference type="EMBL" id="AMM44878.1"/>
    </source>
</evidence>
<sequence>MENPKVGVAILDNELKVVSISNSHRVGNHTYHSGITLNYSESYDTVKDCPILIDNWQLLAVLPEQFRVIEIYNQSGVECYQLHCKICSEAMIIKNASYLVGLKGIECSCGYRRIGTSRIQFLEELEE</sequence>
<dbReference type="Proteomes" id="UP000203261">
    <property type="component" value="Segment"/>
</dbReference>
<evidence type="ECO:0000313" key="2">
    <source>
        <dbReference type="Proteomes" id="UP000203261"/>
    </source>
</evidence>
<proteinExistence type="predicted"/>
<dbReference type="EMBL" id="KT624200">
    <property type="protein sequence ID" value="AMM44878.1"/>
    <property type="molecule type" value="Genomic_DNA"/>
</dbReference>
<keyword evidence="2" id="KW-1185">Reference proteome</keyword>
<name>A0A127AW55_9CAUD</name>
<organism evidence="1 2">
    <name type="scientific">Bacillus phage SP-15</name>
    <dbReference type="NCBI Taxonomy" id="1792032"/>
    <lineage>
        <taxon>Viruses</taxon>
        <taxon>Duplodnaviria</taxon>
        <taxon>Heunggongvirae</taxon>
        <taxon>Uroviricota</taxon>
        <taxon>Caudoviricetes</taxon>
        <taxon>Thornevirus</taxon>
        <taxon>Thornevirus SP15</taxon>
    </lineage>
</organism>
<protein>
    <submittedName>
        <fullName evidence="1">Uncharacterized protein</fullName>
    </submittedName>
</protein>
<dbReference type="RefSeq" id="YP_009302467.1">
    <property type="nucleotide sequence ID" value="NC_031245.1"/>
</dbReference>
<gene>
    <name evidence="1" type="ORF">SP15_079</name>
</gene>
<reference evidence="1 2" key="1">
    <citation type="submission" date="2015-08" db="EMBL/GenBank/DDBJ databases">
        <authorList>
            <person name="Babu N.S."/>
            <person name="Beckwith C.J."/>
            <person name="Beseler K.G."/>
            <person name="Brison A."/>
            <person name="Carone J.V."/>
            <person name="Caskin T.P."/>
            <person name="Diamond M."/>
            <person name="Durham M.E."/>
            <person name="Foxe J.M."/>
            <person name="Go M."/>
            <person name="Henderson B.A."/>
            <person name="Jones I.B."/>
            <person name="McGettigan J.A."/>
            <person name="Micheletti S.J."/>
            <person name="Nasrallah M.E."/>
            <person name="Ortiz D."/>
            <person name="Piller C.R."/>
            <person name="Privatt S.R."/>
            <person name="Schneider S.L."/>
            <person name="Sharp S."/>
            <person name="Smith T.C."/>
            <person name="Stanton J.D."/>
            <person name="Ullery H.E."/>
            <person name="Wilson R.J."/>
            <person name="Serrano M.G."/>
            <person name="Buck G."/>
            <person name="Lee V."/>
            <person name="Wang Y."/>
            <person name="Carvalho R."/>
            <person name="Voegtly L."/>
            <person name="Shi R."/>
            <person name="Duckworth R."/>
            <person name="Johnson A."/>
            <person name="Loviza R."/>
            <person name="Walstead R."/>
            <person name="Shah Z."/>
            <person name="Kiflezghi M."/>
            <person name="Wade K."/>
            <person name="Ball S.L."/>
            <person name="Bradley K.W."/>
            <person name="Asai D.J."/>
            <person name="Bowman C.A."/>
            <person name="Russell D.A."/>
            <person name="Pope W.H."/>
            <person name="Jacobs-Sera D."/>
            <person name="Hendrix R.W."/>
            <person name="Hatfull G.F."/>
        </authorList>
    </citation>
    <scope>NUCLEOTIDE SEQUENCE [LARGE SCALE GENOMIC DNA]</scope>
</reference>